<evidence type="ECO:0000256" key="2">
    <source>
        <dbReference type="ARBA" id="ARBA00022741"/>
    </source>
</evidence>
<feature type="binding site" evidence="8">
    <location>
        <position position="537"/>
    </location>
    <ligand>
        <name>Mg(2+)</name>
        <dbReference type="ChEBI" id="CHEBI:18420"/>
    </ligand>
</feature>
<organism evidence="10 11">
    <name type="scientific">Dorcoceras hygrometricum</name>
    <dbReference type="NCBI Taxonomy" id="472368"/>
    <lineage>
        <taxon>Eukaryota</taxon>
        <taxon>Viridiplantae</taxon>
        <taxon>Streptophyta</taxon>
        <taxon>Embryophyta</taxon>
        <taxon>Tracheophyta</taxon>
        <taxon>Spermatophyta</taxon>
        <taxon>Magnoliopsida</taxon>
        <taxon>eudicotyledons</taxon>
        <taxon>Gunneridae</taxon>
        <taxon>Pentapetalae</taxon>
        <taxon>asterids</taxon>
        <taxon>lamiids</taxon>
        <taxon>Lamiales</taxon>
        <taxon>Gesneriaceae</taxon>
        <taxon>Didymocarpoideae</taxon>
        <taxon>Trichosporeae</taxon>
        <taxon>Loxocarpinae</taxon>
        <taxon>Dorcoceras</taxon>
    </lineage>
</organism>
<reference evidence="10 11" key="1">
    <citation type="journal article" date="2015" name="Proc. Natl. Acad. Sci. U.S.A.">
        <title>The resurrection genome of Boea hygrometrica: A blueprint for survival of dehydration.</title>
        <authorList>
            <person name="Xiao L."/>
            <person name="Yang G."/>
            <person name="Zhang L."/>
            <person name="Yang X."/>
            <person name="Zhao S."/>
            <person name="Ji Z."/>
            <person name="Zhou Q."/>
            <person name="Hu M."/>
            <person name="Wang Y."/>
            <person name="Chen M."/>
            <person name="Xu Y."/>
            <person name="Jin H."/>
            <person name="Xiao X."/>
            <person name="Hu G."/>
            <person name="Bao F."/>
            <person name="Hu Y."/>
            <person name="Wan P."/>
            <person name="Li L."/>
            <person name="Deng X."/>
            <person name="Kuang T."/>
            <person name="Xiang C."/>
            <person name="Zhu J.K."/>
            <person name="Oliver M.J."/>
            <person name="He Y."/>
        </authorList>
    </citation>
    <scope>NUCLEOTIDE SEQUENCE [LARGE SCALE GENOMIC DNA]</scope>
    <source>
        <strain evidence="11">cv. XS01</strain>
    </source>
</reference>
<dbReference type="SUPFAM" id="SSF52540">
    <property type="entry name" value="P-loop containing nucleoside triphosphate hydrolases"/>
    <property type="match status" value="1"/>
</dbReference>
<dbReference type="PANTHER" id="PTHR36486:SF4">
    <property type="entry name" value="PH DOMAIN-CONTAINING PROTEIN"/>
    <property type="match status" value="1"/>
</dbReference>
<evidence type="ECO:0000256" key="4">
    <source>
        <dbReference type="ARBA" id="ARBA00022833"/>
    </source>
</evidence>
<feature type="region of interest" description="Disordered" evidence="9">
    <location>
        <begin position="121"/>
        <end position="165"/>
    </location>
</feature>
<keyword evidence="8" id="KW-0460">Magnesium</keyword>
<evidence type="ECO:0000313" key="11">
    <source>
        <dbReference type="Proteomes" id="UP000250235"/>
    </source>
</evidence>
<name>A0A2Z7C675_9LAMI</name>
<dbReference type="GO" id="GO:0005525">
    <property type="term" value="F:GTP binding"/>
    <property type="evidence" value="ECO:0007669"/>
    <property type="project" value="UniProtKB-KW"/>
</dbReference>
<dbReference type="GO" id="GO:0003924">
    <property type="term" value="F:GTPase activity"/>
    <property type="evidence" value="ECO:0007669"/>
    <property type="project" value="InterPro"/>
</dbReference>
<dbReference type="GO" id="GO:0008270">
    <property type="term" value="F:zinc ion binding"/>
    <property type="evidence" value="ECO:0007669"/>
    <property type="project" value="UniProtKB-KW"/>
</dbReference>
<feature type="region of interest" description="Disordered" evidence="9">
    <location>
        <begin position="177"/>
        <end position="220"/>
    </location>
</feature>
<dbReference type="Gene3D" id="3.40.50.300">
    <property type="entry name" value="P-loop containing nucleotide triphosphate hydrolases"/>
    <property type="match status" value="1"/>
</dbReference>
<feature type="binding site" evidence="7">
    <location>
        <begin position="729"/>
        <end position="738"/>
    </location>
    <ligand>
        <name>GTP</name>
        <dbReference type="ChEBI" id="CHEBI:37565"/>
    </ligand>
</feature>
<evidence type="ECO:0000256" key="8">
    <source>
        <dbReference type="PIRSR" id="PIRSR601019-2"/>
    </source>
</evidence>
<dbReference type="GO" id="GO:0031683">
    <property type="term" value="F:G-protein beta/gamma-subunit complex binding"/>
    <property type="evidence" value="ECO:0007669"/>
    <property type="project" value="InterPro"/>
</dbReference>
<dbReference type="InterPro" id="IPR053057">
    <property type="entry name" value="XLG_GTP-binding"/>
</dbReference>
<evidence type="ECO:0000256" key="3">
    <source>
        <dbReference type="ARBA" id="ARBA00022771"/>
    </source>
</evidence>
<sequence length="930" mass="104416">MTSVLRRILPGSSTKSEDHDDEYSVEYSFAMEYLGPPISHEIPHVVPVDIHQIPTASEAASAVIYNNLSLPVIQPIVKSGKKLSHELKPGLEVVESNGPLLVTDEILDSDEVYARKSENGCCREGTLGVSPPTPDVLHGDPSTSTSGTTVVLDGNDDSNTFSGDSDVEDFYNDSWASVSHDNSLQPSTSDSRRLTSRPQEISSEAESCEGEEYWVDETSGQGSRTAVVTFRDLPSSDATSEESDHDEFVKFPEKPVISDDGPKGLCHRCHKRNRFAEKEVCIVCGLKYCSKCVLRAMGSMPEGRKCISCIGYRIDESKRNSLGKCSRMLKSILTNDAIKQIMSSEISCEANQLPPHLIYVNEKTLSIEELVLLQNCPNPPKNLRPGKYWYDRVSGFWGKEGEQPCQIISAELEVGYQIKRTASNGKTNVVINNREVTKAEIWMLKAAGIRCDVNTHFWLAPDGLCQLEGMNNVVGSLWEKRRVKIVCSALSLPFPSDSSKPGGSGVAKETEEVNSKNLEAKSMNKLLLVGCDQSGTSTIFKQAKIVYKVHFSEDEKQDMKFVIQRNLYRYLAILLEGNEIFEREYSIQANIQRANEPGPSEISDQVVEENIYSLSPKLKAFANWLLKVTMSGNLEAIFPAATREYSPLVTELWKDKAFQATYRRRSELDMPPTAANYFLDRAVEISRVDYEPSEMDILHAEGITASNGVASMEFSFPKTSQDGYMETLDQNDPSTSYQLIRAHASSLGENCKWLEMFEDIDLVIYCVSLTDYDEYYEDMSGIRTNKMLETKNHFETIVTHPTLADKNFLLILNKFDLLEEKLEHAPLRNCEWFHDFNPVISLHPHSITSNNNPPLPQRAFHYIAVKFKRLFTSVTGKKLFVSMVIGLEPDSVDKALRYSKEIFKWQDEINTFFVDGSERSSESMEPSSSM</sequence>
<evidence type="ECO:0000256" key="1">
    <source>
        <dbReference type="ARBA" id="ARBA00022723"/>
    </source>
</evidence>
<evidence type="ECO:0000313" key="10">
    <source>
        <dbReference type="EMBL" id="KZV42406.1"/>
    </source>
</evidence>
<evidence type="ECO:0000256" key="7">
    <source>
        <dbReference type="PIRSR" id="PIRSR601019-1"/>
    </source>
</evidence>
<dbReference type="SUPFAM" id="SSF57903">
    <property type="entry name" value="FYVE/PHD zinc finger"/>
    <property type="match status" value="1"/>
</dbReference>
<dbReference type="GO" id="GO:0007186">
    <property type="term" value="P:G protein-coupled receptor signaling pathway"/>
    <property type="evidence" value="ECO:0007669"/>
    <property type="project" value="InterPro"/>
</dbReference>
<dbReference type="InterPro" id="IPR027417">
    <property type="entry name" value="P-loop_NTPase"/>
</dbReference>
<dbReference type="Pfam" id="PF00503">
    <property type="entry name" value="G-alpha"/>
    <property type="match status" value="1"/>
</dbReference>
<dbReference type="InterPro" id="IPR001019">
    <property type="entry name" value="Gprotein_alpha_su"/>
</dbReference>
<dbReference type="PRINTS" id="PR00318">
    <property type="entry name" value="GPROTEINA"/>
</dbReference>
<dbReference type="Gene3D" id="1.10.400.10">
    <property type="entry name" value="GI Alpha 1, domain 2-like"/>
    <property type="match status" value="1"/>
</dbReference>
<feature type="compositionally biased region" description="Polar residues" evidence="9">
    <location>
        <begin position="177"/>
        <end position="189"/>
    </location>
</feature>
<feature type="binding site" evidence="7">
    <location>
        <begin position="813"/>
        <end position="816"/>
    </location>
    <ligand>
        <name>GTP</name>
        <dbReference type="ChEBI" id="CHEBI:37565"/>
    </ligand>
</feature>
<feature type="region of interest" description="Disordered" evidence="9">
    <location>
        <begin position="1"/>
        <end position="20"/>
    </location>
</feature>
<dbReference type="SMART" id="SM00275">
    <property type="entry name" value="G_alpha"/>
    <property type="match status" value="1"/>
</dbReference>
<dbReference type="CDD" id="cd00066">
    <property type="entry name" value="G-alpha"/>
    <property type="match status" value="1"/>
</dbReference>
<feature type="compositionally biased region" description="Acidic residues" evidence="9">
    <location>
        <begin position="206"/>
        <end position="215"/>
    </location>
</feature>
<proteinExistence type="predicted"/>
<keyword evidence="6" id="KW-0807">Transducer</keyword>
<keyword evidence="1 8" id="KW-0479">Metal-binding</keyword>
<dbReference type="InterPro" id="IPR011011">
    <property type="entry name" value="Znf_FYVE_PHD"/>
</dbReference>
<evidence type="ECO:0000256" key="9">
    <source>
        <dbReference type="SAM" id="MobiDB-lite"/>
    </source>
</evidence>
<dbReference type="AlphaFoldDB" id="A0A2Z7C675"/>
<keyword evidence="4" id="KW-0862">Zinc</keyword>
<protein>
    <submittedName>
        <fullName evidence="10">Extra-large guanine nucleotide-binding protein 1-like</fullName>
    </submittedName>
</protein>
<dbReference type="InterPro" id="IPR011025">
    <property type="entry name" value="GproteinA_insert"/>
</dbReference>
<feature type="compositionally biased region" description="Polar residues" evidence="9">
    <location>
        <begin position="196"/>
        <end position="205"/>
    </location>
</feature>
<dbReference type="Proteomes" id="UP000250235">
    <property type="component" value="Unassembled WGS sequence"/>
</dbReference>
<dbReference type="OrthoDB" id="5817230at2759"/>
<gene>
    <name evidence="10" type="ORF">F511_34711</name>
</gene>
<dbReference type="SUPFAM" id="SSF47895">
    <property type="entry name" value="Transducin (alpha subunit), insertion domain"/>
    <property type="match status" value="1"/>
</dbReference>
<dbReference type="EMBL" id="KQ999068">
    <property type="protein sequence ID" value="KZV42406.1"/>
    <property type="molecule type" value="Genomic_DNA"/>
</dbReference>
<evidence type="ECO:0000256" key="5">
    <source>
        <dbReference type="ARBA" id="ARBA00023134"/>
    </source>
</evidence>
<keyword evidence="5 7" id="KW-0342">GTP-binding</keyword>
<dbReference type="FunFam" id="3.40.50.300:FF:000692">
    <property type="entry name" value="Guanine nucleotide-binding protein subunit alpha"/>
    <property type="match status" value="1"/>
</dbReference>
<accession>A0A2Z7C675</accession>
<dbReference type="PROSITE" id="PS51882">
    <property type="entry name" value="G_ALPHA"/>
    <property type="match status" value="1"/>
</dbReference>
<feature type="binding site" evidence="8">
    <location>
        <position position="706"/>
    </location>
    <ligand>
        <name>Mg(2+)</name>
        <dbReference type="ChEBI" id="CHEBI:18420"/>
    </ligand>
</feature>
<keyword evidence="2 7" id="KW-0547">Nucleotide-binding</keyword>
<keyword evidence="3" id="KW-0863">Zinc-finger</keyword>
<dbReference type="PANTHER" id="PTHR36486">
    <property type="entry name" value="OS01G0977800 PROTEIN"/>
    <property type="match status" value="1"/>
</dbReference>
<evidence type="ECO:0000256" key="6">
    <source>
        <dbReference type="ARBA" id="ARBA00023224"/>
    </source>
</evidence>
<dbReference type="FunFam" id="1.10.400.10:FF:000013">
    <property type="entry name" value="Extra-large guanine nucleotide-binding protein 2"/>
    <property type="match status" value="1"/>
</dbReference>
<keyword evidence="11" id="KW-1185">Reference proteome</keyword>